<evidence type="ECO:0000256" key="1">
    <source>
        <dbReference type="SAM" id="SignalP"/>
    </source>
</evidence>
<dbReference type="RefSeq" id="WP_174404608.1">
    <property type="nucleotide sequence ID" value="NZ_BLVO01000012.1"/>
</dbReference>
<comment type="caution">
    <text evidence="2">The sequence shown here is derived from an EMBL/GenBank/DDBJ whole genome shotgun (WGS) entry which is preliminary data.</text>
</comment>
<name>A0A7J0BIN8_9BACT</name>
<evidence type="ECO:0000313" key="2">
    <source>
        <dbReference type="EMBL" id="GFM32954.1"/>
    </source>
</evidence>
<reference evidence="2 3" key="1">
    <citation type="submission" date="2020-05" db="EMBL/GenBank/DDBJ databases">
        <title>Draft genome sequence of Desulfovibrio sp. strain HN2T.</title>
        <authorList>
            <person name="Ueno A."/>
            <person name="Tamazawa S."/>
            <person name="Tamamura S."/>
            <person name="Murakami T."/>
            <person name="Kiyama T."/>
            <person name="Inomata H."/>
            <person name="Amano Y."/>
            <person name="Miyakawa K."/>
            <person name="Tamaki H."/>
            <person name="Naganuma T."/>
            <person name="Kaneko K."/>
        </authorList>
    </citation>
    <scope>NUCLEOTIDE SEQUENCE [LARGE SCALE GENOMIC DNA]</scope>
    <source>
        <strain evidence="2 3">HN2</strain>
    </source>
</reference>
<organism evidence="2 3">
    <name type="scientific">Desulfovibrio subterraneus</name>
    <dbReference type="NCBI Taxonomy" id="2718620"/>
    <lineage>
        <taxon>Bacteria</taxon>
        <taxon>Pseudomonadati</taxon>
        <taxon>Thermodesulfobacteriota</taxon>
        <taxon>Desulfovibrionia</taxon>
        <taxon>Desulfovibrionales</taxon>
        <taxon>Desulfovibrionaceae</taxon>
        <taxon>Desulfovibrio</taxon>
    </lineage>
</organism>
<feature type="signal peptide" evidence="1">
    <location>
        <begin position="1"/>
        <end position="21"/>
    </location>
</feature>
<feature type="chain" id="PRO_5029825956" description="Transport-associated protein" evidence="1">
    <location>
        <begin position="22"/>
        <end position="52"/>
    </location>
</feature>
<proteinExistence type="predicted"/>
<dbReference type="Proteomes" id="UP000503840">
    <property type="component" value="Unassembled WGS sequence"/>
</dbReference>
<keyword evidence="1" id="KW-0732">Signal</keyword>
<dbReference type="EMBL" id="BLVO01000012">
    <property type="protein sequence ID" value="GFM32954.1"/>
    <property type="molecule type" value="Genomic_DNA"/>
</dbReference>
<evidence type="ECO:0008006" key="4">
    <source>
        <dbReference type="Google" id="ProtNLM"/>
    </source>
</evidence>
<gene>
    <name evidence="2" type="ORF">DSM101010T_13190</name>
</gene>
<accession>A0A7J0BIN8</accession>
<sequence>MSFARILLVSMLLLSFALPLAGCKEEGPAEKAGKKIDEAVDSAKEQAKKLFE</sequence>
<keyword evidence="3" id="KW-1185">Reference proteome</keyword>
<evidence type="ECO:0000313" key="3">
    <source>
        <dbReference type="Proteomes" id="UP000503840"/>
    </source>
</evidence>
<protein>
    <recommendedName>
        <fullName evidence="4">Transport-associated protein</fullName>
    </recommendedName>
</protein>
<dbReference type="AlphaFoldDB" id="A0A7J0BIN8"/>